<name>A0A0G1PLA6_9BACT</name>
<accession>A0A0G1PLA6</accession>
<evidence type="ECO:0000313" key="1">
    <source>
        <dbReference type="EMBL" id="KKU33526.1"/>
    </source>
</evidence>
<dbReference type="Proteomes" id="UP000034794">
    <property type="component" value="Unassembled WGS sequence"/>
</dbReference>
<dbReference type="EMBL" id="LCMI01000003">
    <property type="protein sequence ID" value="KKU33526.1"/>
    <property type="molecule type" value="Genomic_DNA"/>
</dbReference>
<proteinExistence type="predicted"/>
<dbReference type="AlphaFoldDB" id="A0A0G1PLA6"/>
<sequence length="138" mass="16146">MLSLTNQRSRPFPPFNPIYTFLISDKETNGSYIYLFLGKFDRVEVETKTIYLIGFDQVIYPFRISETQLVHWTVIPNSLEITPSGALYDDVHQKLFSQDTVIQVQWSDQRVLTRILADYSNNSRKPLNLEGTTRFLTY</sequence>
<gene>
    <name evidence="1" type="ORF">UX47_C0003G0049</name>
</gene>
<protein>
    <submittedName>
        <fullName evidence="1">Uncharacterized protein</fullName>
    </submittedName>
</protein>
<organism evidence="1 2">
    <name type="scientific">Candidatus Collierbacteria bacterium GW2011_GWA2_46_26</name>
    <dbReference type="NCBI Taxonomy" id="1618381"/>
    <lineage>
        <taxon>Bacteria</taxon>
        <taxon>Candidatus Collieribacteriota</taxon>
    </lineage>
</organism>
<comment type="caution">
    <text evidence="1">The sequence shown here is derived from an EMBL/GenBank/DDBJ whole genome shotgun (WGS) entry which is preliminary data.</text>
</comment>
<evidence type="ECO:0000313" key="2">
    <source>
        <dbReference type="Proteomes" id="UP000034794"/>
    </source>
</evidence>
<reference evidence="1 2" key="1">
    <citation type="journal article" date="2015" name="Nature">
        <title>rRNA introns, odd ribosomes, and small enigmatic genomes across a large radiation of phyla.</title>
        <authorList>
            <person name="Brown C.T."/>
            <person name="Hug L.A."/>
            <person name="Thomas B.C."/>
            <person name="Sharon I."/>
            <person name="Castelle C.J."/>
            <person name="Singh A."/>
            <person name="Wilkins M.J."/>
            <person name="Williams K.H."/>
            <person name="Banfield J.F."/>
        </authorList>
    </citation>
    <scope>NUCLEOTIDE SEQUENCE [LARGE SCALE GENOMIC DNA]</scope>
</reference>